<dbReference type="EMBL" id="KB632029">
    <property type="protein sequence ID" value="ERL88132.1"/>
    <property type="molecule type" value="Genomic_DNA"/>
</dbReference>
<evidence type="ECO:0000313" key="14">
    <source>
        <dbReference type="EnsemblMetazoa" id="XP_019767359.1"/>
    </source>
</evidence>
<dbReference type="EMBL" id="BT127052">
    <property type="protein sequence ID" value="AEE62014.1"/>
    <property type="molecule type" value="mRNA"/>
</dbReference>
<comment type="subcellular location">
    <subcellularLocation>
        <location evidence="1 9">Membrane</location>
        <topology evidence="1 9">Multi-pass membrane protein</topology>
    </subcellularLocation>
</comment>
<evidence type="ECO:0000256" key="6">
    <source>
        <dbReference type="ARBA" id="ARBA00023136"/>
    </source>
</evidence>
<protein>
    <recommendedName>
        <fullName evidence="8 9">Mannose-P-dolichol utilization defect 1 protein homolog</fullName>
    </recommendedName>
</protein>
<evidence type="ECO:0000256" key="4">
    <source>
        <dbReference type="ARBA" id="ARBA00022737"/>
    </source>
</evidence>
<gene>
    <name evidence="13" type="ORF">D910_05520</name>
    <name evidence="12" type="ORF">YQE_10493</name>
</gene>
<feature type="transmembrane region" description="Helical" evidence="10">
    <location>
        <begin position="211"/>
        <end position="232"/>
    </location>
</feature>
<evidence type="ECO:0000256" key="2">
    <source>
        <dbReference type="ARBA" id="ARBA00022448"/>
    </source>
</evidence>
<dbReference type="GO" id="GO:0009312">
    <property type="term" value="P:oligosaccharide biosynthetic process"/>
    <property type="evidence" value="ECO:0007669"/>
    <property type="project" value="TreeGrafter"/>
</dbReference>
<keyword evidence="4" id="KW-0677">Repeat</keyword>
<evidence type="ECO:0000313" key="16">
    <source>
        <dbReference type="Proteomes" id="UP000030742"/>
    </source>
</evidence>
<feature type="transmembrane region" description="Helical" evidence="10">
    <location>
        <begin position="181"/>
        <end position="199"/>
    </location>
</feature>
<feature type="transmembrane region" description="Helical" evidence="10">
    <location>
        <begin position="128"/>
        <end position="146"/>
    </location>
</feature>
<evidence type="ECO:0000313" key="11">
    <source>
        <dbReference type="EMBL" id="AEE62014.1"/>
    </source>
</evidence>
<keyword evidence="5 9" id="KW-1133">Transmembrane helix</keyword>
<evidence type="ECO:0000256" key="8">
    <source>
        <dbReference type="ARBA" id="ARBA00067517"/>
    </source>
</evidence>
<evidence type="ECO:0000256" key="7">
    <source>
        <dbReference type="ARBA" id="ARBA00038475"/>
    </source>
</evidence>
<dbReference type="PANTHER" id="PTHR12226:SF2">
    <property type="entry name" value="MANNOSE-P-DOLICHOL UTILIZATION DEFECT 1 PROTEIN"/>
    <property type="match status" value="1"/>
</dbReference>
<keyword evidence="2" id="KW-0813">Transport</keyword>
<comment type="similarity">
    <text evidence="7 9">Belongs to the MPDU1 (TC 2.A.43.3) family.</text>
</comment>
<dbReference type="Gene3D" id="1.20.1280.290">
    <property type="match status" value="1"/>
</dbReference>
<evidence type="ECO:0000313" key="15">
    <source>
        <dbReference type="Proteomes" id="UP000019118"/>
    </source>
</evidence>
<dbReference type="PANTHER" id="PTHR12226">
    <property type="entry name" value="MANNOSE-P-DOLICHOL UTILIZATION DEFECT 1 LEC35 -RELATED"/>
    <property type="match status" value="1"/>
</dbReference>
<dbReference type="EnsemblMetazoa" id="XM_019911800.1">
    <property type="protein sequence ID" value="XP_019767359.1"/>
    <property type="gene ID" value="LOC109542538"/>
</dbReference>
<dbReference type="PIRSF" id="PIRSF023381">
    <property type="entry name" value="MannP-dilichol_defect-1p"/>
    <property type="match status" value="1"/>
</dbReference>
<dbReference type="STRING" id="77166.J3JUY7"/>
<dbReference type="GO" id="GO:0016020">
    <property type="term" value="C:membrane"/>
    <property type="evidence" value="ECO:0007669"/>
    <property type="project" value="UniProtKB-SubCell"/>
</dbReference>
<dbReference type="SMART" id="SM00679">
    <property type="entry name" value="CTNS"/>
    <property type="match status" value="2"/>
</dbReference>
<dbReference type="OMA" id="LQVLYYW"/>
<evidence type="ECO:0000256" key="10">
    <source>
        <dbReference type="SAM" id="Phobius"/>
    </source>
</evidence>
<organism evidence="11">
    <name type="scientific">Dendroctonus ponderosae</name>
    <name type="common">Mountain pine beetle</name>
    <dbReference type="NCBI Taxonomy" id="77166"/>
    <lineage>
        <taxon>Eukaryota</taxon>
        <taxon>Metazoa</taxon>
        <taxon>Ecdysozoa</taxon>
        <taxon>Arthropoda</taxon>
        <taxon>Hexapoda</taxon>
        <taxon>Insecta</taxon>
        <taxon>Pterygota</taxon>
        <taxon>Neoptera</taxon>
        <taxon>Endopterygota</taxon>
        <taxon>Coleoptera</taxon>
        <taxon>Polyphaga</taxon>
        <taxon>Cucujiformia</taxon>
        <taxon>Curculionidae</taxon>
        <taxon>Scolytinae</taxon>
        <taxon>Dendroctonus</taxon>
    </lineage>
</organism>
<name>J3JUY7_DENPD</name>
<keyword evidence="6 9" id="KW-0472">Membrane</keyword>
<dbReference type="EMBL" id="KB741207">
    <property type="protein sequence ID" value="ENN72926.1"/>
    <property type="molecule type" value="Genomic_DNA"/>
</dbReference>
<evidence type="ECO:0000313" key="13">
    <source>
        <dbReference type="EMBL" id="ERL88132.1"/>
    </source>
</evidence>
<feature type="transmembrane region" description="Helical" evidence="10">
    <location>
        <begin position="104"/>
        <end position="121"/>
    </location>
</feature>
<dbReference type="HOGENOM" id="CLU_053568_2_0_1"/>
<dbReference type="Proteomes" id="UP000030742">
    <property type="component" value="Unassembled WGS sequence"/>
</dbReference>
<dbReference type="Proteomes" id="UP000019118">
    <property type="component" value="Unassembled WGS sequence"/>
</dbReference>
<sequence>MSALELLRQVSQLVFTPKCFDNYFIDFNLADVECFKSTLSKGLGLGLILGSILVKLPQILKIVKNKSGQGISLIGVSLELVAIMIYMSYNYVNSFPFNSWGDTFFVGVQTLIIAALVLSYSGKVVEGLVYVIVVLSGCYVLMSGITPMNLLRTLTSVNISLVVGSKLTQAYTNYMNGHTGQLSAVTLILLLAGSVARVFTSIQETGDNIAIATYVASSTVNALLVGQLIYYWNAVQPANKSKSE</sequence>
<feature type="transmembrane region" description="Helical" evidence="10">
    <location>
        <begin position="72"/>
        <end position="92"/>
    </location>
</feature>
<dbReference type="OrthoDB" id="271506at2759"/>
<proteinExistence type="evidence at transcript level"/>
<evidence type="ECO:0000256" key="9">
    <source>
        <dbReference type="PIRNR" id="PIRNR023381"/>
    </source>
</evidence>
<dbReference type="EnsemblMetazoa" id="XM_019911803.1">
    <property type="protein sequence ID" value="XP_019767362.1"/>
    <property type="gene ID" value="LOC109542538"/>
</dbReference>
<dbReference type="FunFam" id="1.20.1280.290:FF:000006">
    <property type="entry name" value="mannose-P-dolichol utilization defect 1 protein"/>
    <property type="match status" value="1"/>
</dbReference>
<dbReference type="InterPro" id="IPR016817">
    <property type="entry name" value="MannP-dilichol_defect-1"/>
</dbReference>
<reference evidence="15 16" key="2">
    <citation type="journal article" date="2013" name="Genome Biol.">
        <title>Draft genome of the mountain pine beetle, Dendroctonus ponderosae Hopkins, a major forest pest.</title>
        <authorList>
            <person name="Keeling C.I."/>
            <person name="Yuen M.M."/>
            <person name="Liao N.Y."/>
            <person name="Docking T.R."/>
            <person name="Chan S.K."/>
            <person name="Taylor G.A."/>
            <person name="Palmquist D.L."/>
            <person name="Jackman S.D."/>
            <person name="Nguyen A."/>
            <person name="Li M."/>
            <person name="Henderson H."/>
            <person name="Janes J.K."/>
            <person name="Zhao Y."/>
            <person name="Pandoh P."/>
            <person name="Moore R."/>
            <person name="Sperling F.A."/>
            <person name="Huber D.P."/>
            <person name="Birol I."/>
            <person name="Jones S.J."/>
            <person name="Bohlmann J."/>
        </authorList>
    </citation>
    <scope>NUCLEOTIDE SEQUENCE</scope>
</reference>
<evidence type="ECO:0000256" key="1">
    <source>
        <dbReference type="ARBA" id="ARBA00004141"/>
    </source>
</evidence>
<dbReference type="InterPro" id="IPR006603">
    <property type="entry name" value="PQ-loop_rpt"/>
</dbReference>
<accession>J3JUY7</accession>
<keyword evidence="15" id="KW-1185">Reference proteome</keyword>
<dbReference type="AlphaFoldDB" id="J3JUY7"/>
<evidence type="ECO:0000256" key="3">
    <source>
        <dbReference type="ARBA" id="ARBA00022692"/>
    </source>
</evidence>
<evidence type="ECO:0000313" key="12">
    <source>
        <dbReference type="EMBL" id="ENN72926.1"/>
    </source>
</evidence>
<keyword evidence="3 9" id="KW-0812">Transmembrane</keyword>
<reference evidence="14" key="3">
    <citation type="submission" date="2024-08" db="UniProtKB">
        <authorList>
            <consortium name="EnsemblMetazoa"/>
        </authorList>
    </citation>
    <scope>IDENTIFICATION</scope>
</reference>
<dbReference type="Pfam" id="PF04193">
    <property type="entry name" value="PQ-loop"/>
    <property type="match status" value="2"/>
</dbReference>
<evidence type="ECO:0000256" key="5">
    <source>
        <dbReference type="ARBA" id="ARBA00022989"/>
    </source>
</evidence>
<dbReference type="KEGG" id="dpa:109542538"/>
<dbReference type="EnsemblMetazoa" id="XM_019911801.1">
    <property type="protein sequence ID" value="XP_019767360.1"/>
    <property type="gene ID" value="LOC109542538"/>
</dbReference>
<reference evidence="11" key="1">
    <citation type="journal article" date="2012" name="Insect Biochem. Mol. Biol.">
        <title>Transcriptome and full-length cDNA resources for the mountain pine beetle, Dendroctonus ponderosae Hopkins, a major insect pest of pine forests.</title>
        <authorList>
            <person name="Keeling C.I."/>
            <person name="Henderson H."/>
            <person name="Li M."/>
            <person name="Yuen M."/>
            <person name="Clark E.L."/>
            <person name="Fraser J.D."/>
            <person name="Huber D.P."/>
            <person name="Liao N.Y."/>
            <person name="Roderick Docking T."/>
            <person name="Birol I."/>
            <person name="Chan S.K."/>
            <person name="Taylor G.A."/>
            <person name="Palmquist D."/>
            <person name="Jones S.J."/>
            <person name="Bohlmann J."/>
        </authorList>
    </citation>
    <scope>NUCLEOTIDE SEQUENCE</scope>
    <source>
        <tissue evidence="11">Midgut and adhering fatbody of emerged adults of both sexes 1</tissue>
    </source>
</reference>